<dbReference type="Pfam" id="PF01022">
    <property type="entry name" value="HTH_5"/>
    <property type="match status" value="1"/>
</dbReference>
<dbReference type="PROSITE" id="PS50987">
    <property type="entry name" value="HTH_ARSR_2"/>
    <property type="match status" value="1"/>
</dbReference>
<dbReference type="GO" id="GO:0003700">
    <property type="term" value="F:DNA-binding transcription factor activity"/>
    <property type="evidence" value="ECO:0007669"/>
    <property type="project" value="InterPro"/>
</dbReference>
<reference evidence="5" key="1">
    <citation type="submission" date="2021-01" db="EMBL/GenBank/DDBJ databases">
        <title>Whole genome shotgun sequence of Virgisporangium aurantiacum NBRC 16421.</title>
        <authorList>
            <person name="Komaki H."/>
            <person name="Tamura T."/>
        </authorList>
    </citation>
    <scope>NUCLEOTIDE SEQUENCE</scope>
    <source>
        <strain evidence="5">NBRC 16421</strain>
    </source>
</reference>
<dbReference type="InterPro" id="IPR011991">
    <property type="entry name" value="ArsR-like_HTH"/>
</dbReference>
<dbReference type="InterPro" id="IPR001845">
    <property type="entry name" value="HTH_ArsR_DNA-bd_dom"/>
</dbReference>
<sequence>MTEGEYKQVDAFTALAEPTRRRILDRLRLKEHTVGDLVDTLALSQPAVSKHLKVLREAGFVSSRVAAQHRVYRIEVTPFSELDRWLEPYRQLWTRHLDQLEQHLETMEES</sequence>
<comment type="caution">
    <text evidence="5">The sequence shown here is derived from an EMBL/GenBank/DDBJ whole genome shotgun (WGS) entry which is preliminary data.</text>
</comment>
<gene>
    <name evidence="5" type="ORF">Vau01_070190</name>
</gene>
<accession>A0A8J4E325</accession>
<dbReference type="EMBL" id="BOPG01000047">
    <property type="protein sequence ID" value="GIJ59503.1"/>
    <property type="molecule type" value="Genomic_DNA"/>
</dbReference>
<protein>
    <submittedName>
        <fullName evidence="5">Transcriptional regulator</fullName>
    </submittedName>
</protein>
<dbReference type="PANTHER" id="PTHR33154">
    <property type="entry name" value="TRANSCRIPTIONAL REGULATOR, ARSR FAMILY"/>
    <property type="match status" value="1"/>
</dbReference>
<evidence type="ECO:0000259" key="4">
    <source>
        <dbReference type="PROSITE" id="PS50987"/>
    </source>
</evidence>
<keyword evidence="3" id="KW-0804">Transcription</keyword>
<evidence type="ECO:0000256" key="3">
    <source>
        <dbReference type="ARBA" id="ARBA00023163"/>
    </source>
</evidence>
<dbReference type="SMART" id="SM00418">
    <property type="entry name" value="HTH_ARSR"/>
    <property type="match status" value="1"/>
</dbReference>
<dbReference type="InterPro" id="IPR036388">
    <property type="entry name" value="WH-like_DNA-bd_sf"/>
</dbReference>
<keyword evidence="6" id="KW-1185">Reference proteome</keyword>
<dbReference type="InterPro" id="IPR051081">
    <property type="entry name" value="HTH_MetalResp_TranReg"/>
</dbReference>
<evidence type="ECO:0000313" key="5">
    <source>
        <dbReference type="EMBL" id="GIJ59503.1"/>
    </source>
</evidence>
<dbReference type="SUPFAM" id="SSF46785">
    <property type="entry name" value="Winged helix' DNA-binding domain"/>
    <property type="match status" value="1"/>
</dbReference>
<dbReference type="Proteomes" id="UP000612585">
    <property type="component" value="Unassembled WGS sequence"/>
</dbReference>
<dbReference type="PRINTS" id="PR00778">
    <property type="entry name" value="HTHARSR"/>
</dbReference>
<dbReference type="Gene3D" id="1.10.10.10">
    <property type="entry name" value="Winged helix-like DNA-binding domain superfamily/Winged helix DNA-binding domain"/>
    <property type="match status" value="1"/>
</dbReference>
<dbReference type="InterPro" id="IPR036390">
    <property type="entry name" value="WH_DNA-bd_sf"/>
</dbReference>
<dbReference type="NCBIfam" id="NF033788">
    <property type="entry name" value="HTH_metalloreg"/>
    <property type="match status" value="1"/>
</dbReference>
<proteinExistence type="predicted"/>
<organism evidence="5 6">
    <name type="scientific">Virgisporangium aurantiacum</name>
    <dbReference type="NCBI Taxonomy" id="175570"/>
    <lineage>
        <taxon>Bacteria</taxon>
        <taxon>Bacillati</taxon>
        <taxon>Actinomycetota</taxon>
        <taxon>Actinomycetes</taxon>
        <taxon>Micromonosporales</taxon>
        <taxon>Micromonosporaceae</taxon>
        <taxon>Virgisporangium</taxon>
    </lineage>
</organism>
<keyword evidence="2" id="KW-0238">DNA-binding</keyword>
<feature type="domain" description="HTH arsR-type" evidence="4">
    <location>
        <begin position="1"/>
        <end position="94"/>
    </location>
</feature>
<dbReference type="AlphaFoldDB" id="A0A8J4E325"/>
<name>A0A8J4E325_9ACTN</name>
<dbReference type="CDD" id="cd00090">
    <property type="entry name" value="HTH_ARSR"/>
    <property type="match status" value="1"/>
</dbReference>
<dbReference type="GO" id="GO:0003677">
    <property type="term" value="F:DNA binding"/>
    <property type="evidence" value="ECO:0007669"/>
    <property type="project" value="UniProtKB-KW"/>
</dbReference>
<evidence type="ECO:0000256" key="2">
    <source>
        <dbReference type="ARBA" id="ARBA00023125"/>
    </source>
</evidence>
<keyword evidence="1" id="KW-0805">Transcription regulation</keyword>
<evidence type="ECO:0000313" key="6">
    <source>
        <dbReference type="Proteomes" id="UP000612585"/>
    </source>
</evidence>
<evidence type="ECO:0000256" key="1">
    <source>
        <dbReference type="ARBA" id="ARBA00023015"/>
    </source>
</evidence>
<dbReference type="PANTHER" id="PTHR33154:SF33">
    <property type="entry name" value="TRANSCRIPTIONAL REPRESSOR SDPR"/>
    <property type="match status" value="1"/>
</dbReference>